<reference evidence="3" key="2">
    <citation type="submission" date="2020-09" db="EMBL/GenBank/DDBJ databases">
        <authorList>
            <person name="Sun Q."/>
            <person name="Ohkuma M."/>
        </authorList>
    </citation>
    <scope>NUCLEOTIDE SEQUENCE</scope>
    <source>
        <strain evidence="3">JCM 3131</strain>
    </source>
</reference>
<dbReference type="InterPro" id="IPR047736">
    <property type="entry name" value="RdlA/B-like"/>
</dbReference>
<proteinExistence type="predicted"/>
<evidence type="ECO:0000256" key="1">
    <source>
        <dbReference type="SAM" id="MobiDB-lite"/>
    </source>
</evidence>
<evidence type="ECO:0000313" key="3">
    <source>
        <dbReference type="EMBL" id="GGQ55232.1"/>
    </source>
</evidence>
<feature type="chain" id="PRO_5037872356" description="RdlA protein" evidence="2">
    <location>
        <begin position="29"/>
        <end position="125"/>
    </location>
</feature>
<feature type="signal peptide" evidence="2">
    <location>
        <begin position="1"/>
        <end position="28"/>
    </location>
</feature>
<keyword evidence="2" id="KW-0732">Signal</keyword>
<reference evidence="3" key="1">
    <citation type="journal article" date="2014" name="Int. J. Syst. Evol. Microbiol.">
        <title>Complete genome sequence of Corynebacterium casei LMG S-19264T (=DSM 44701T), isolated from a smear-ripened cheese.</title>
        <authorList>
            <consortium name="US DOE Joint Genome Institute (JGI-PGF)"/>
            <person name="Walter F."/>
            <person name="Albersmeier A."/>
            <person name="Kalinowski J."/>
            <person name="Ruckert C."/>
        </authorList>
    </citation>
    <scope>NUCLEOTIDE SEQUENCE</scope>
    <source>
        <strain evidence="3">JCM 3131</strain>
    </source>
</reference>
<dbReference type="AlphaFoldDB" id="A0A918ER52"/>
<feature type="region of interest" description="Disordered" evidence="1">
    <location>
        <begin position="31"/>
        <end position="52"/>
    </location>
</feature>
<gene>
    <name evidence="3" type="ORF">GCM10010145_26170</name>
</gene>
<dbReference type="RefSeq" id="WP_189216926.1">
    <property type="nucleotide sequence ID" value="NZ_BMQK01000004.1"/>
</dbReference>
<evidence type="ECO:0000256" key="2">
    <source>
        <dbReference type="SAM" id="SignalP"/>
    </source>
</evidence>
<protein>
    <recommendedName>
        <fullName evidence="5">RdlA protein</fullName>
    </recommendedName>
</protein>
<evidence type="ECO:0008006" key="5">
    <source>
        <dbReference type="Google" id="ProtNLM"/>
    </source>
</evidence>
<dbReference type="NCBIfam" id="NF041022">
    <property type="entry name" value="rodlin_AB"/>
    <property type="match status" value="1"/>
</dbReference>
<dbReference type="Proteomes" id="UP000620156">
    <property type="component" value="Unassembled WGS sequence"/>
</dbReference>
<comment type="caution">
    <text evidence="3">The sequence shown here is derived from an EMBL/GenBank/DDBJ whole genome shotgun (WGS) entry which is preliminary data.</text>
</comment>
<sequence length="125" mass="12400">MLKKAMVAAAAAASVIGMSVAAAPQALAISDDSGPATASGAGAATSFGNMGAKGDMSPPMSLIQGTLNKPCVGLQDIGAIVQDIPIIATDDDMQCAENTTSAHRDAALSEVLADLDILSSSHEDD</sequence>
<dbReference type="EMBL" id="BMQK01000004">
    <property type="protein sequence ID" value="GGQ55232.1"/>
    <property type="molecule type" value="Genomic_DNA"/>
</dbReference>
<feature type="compositionally biased region" description="Low complexity" evidence="1">
    <location>
        <begin position="36"/>
        <end position="46"/>
    </location>
</feature>
<name>A0A918ER52_9ACTN</name>
<accession>A0A918ER52</accession>
<organism evidence="3 4">
    <name type="scientific">Streptomyces ruber</name>
    <dbReference type="NCBI Taxonomy" id="83378"/>
    <lineage>
        <taxon>Bacteria</taxon>
        <taxon>Bacillati</taxon>
        <taxon>Actinomycetota</taxon>
        <taxon>Actinomycetes</taxon>
        <taxon>Kitasatosporales</taxon>
        <taxon>Streptomycetaceae</taxon>
        <taxon>Streptomyces</taxon>
    </lineage>
</organism>
<evidence type="ECO:0000313" key="4">
    <source>
        <dbReference type="Proteomes" id="UP000620156"/>
    </source>
</evidence>
<dbReference type="Pfam" id="PF25848">
    <property type="entry name" value="Rodlin"/>
    <property type="match status" value="1"/>
</dbReference>
<keyword evidence="4" id="KW-1185">Reference proteome</keyword>